<accession>A0A1X6N516</accession>
<dbReference type="AlphaFoldDB" id="A0A1X6N516"/>
<dbReference type="EMBL" id="KZ110595">
    <property type="protein sequence ID" value="OSX63694.1"/>
    <property type="molecule type" value="Genomic_DNA"/>
</dbReference>
<dbReference type="RefSeq" id="XP_024340488.1">
    <property type="nucleotide sequence ID" value="XM_024484997.1"/>
</dbReference>
<keyword evidence="2" id="KW-1185">Reference proteome</keyword>
<gene>
    <name evidence="1" type="ORF">POSPLADRAFT_1139093</name>
</gene>
<evidence type="ECO:0000313" key="2">
    <source>
        <dbReference type="Proteomes" id="UP000194127"/>
    </source>
</evidence>
<name>A0A1X6N516_9APHY</name>
<feature type="non-terminal residue" evidence="1">
    <location>
        <position position="1"/>
    </location>
</feature>
<reference evidence="1 2" key="1">
    <citation type="submission" date="2017-04" db="EMBL/GenBank/DDBJ databases">
        <title>Genome Sequence of the Model Brown-Rot Fungus Postia placenta SB12.</title>
        <authorList>
            <consortium name="DOE Joint Genome Institute"/>
            <person name="Gaskell J."/>
            <person name="Kersten P."/>
            <person name="Larrondo L.F."/>
            <person name="Canessa P."/>
            <person name="Martinez D."/>
            <person name="Hibbett D."/>
            <person name="Schmoll M."/>
            <person name="Kubicek C.P."/>
            <person name="Martinez A.T."/>
            <person name="Yadav J."/>
            <person name="Master E."/>
            <person name="Magnuson J.K."/>
            <person name="James T."/>
            <person name="Yaver D."/>
            <person name="Berka R."/>
            <person name="Labutti K."/>
            <person name="Lipzen A."/>
            <person name="Aerts A."/>
            <person name="Barry K."/>
            <person name="Henrissat B."/>
            <person name="Blanchette R."/>
            <person name="Grigoriev I."/>
            <person name="Cullen D."/>
        </authorList>
    </citation>
    <scope>NUCLEOTIDE SEQUENCE [LARGE SCALE GENOMIC DNA]</scope>
    <source>
        <strain evidence="1 2">MAD-698-R-SB12</strain>
    </source>
</reference>
<organism evidence="1 2">
    <name type="scientific">Postia placenta MAD-698-R-SB12</name>
    <dbReference type="NCBI Taxonomy" id="670580"/>
    <lineage>
        <taxon>Eukaryota</taxon>
        <taxon>Fungi</taxon>
        <taxon>Dikarya</taxon>
        <taxon>Basidiomycota</taxon>
        <taxon>Agaricomycotina</taxon>
        <taxon>Agaricomycetes</taxon>
        <taxon>Polyporales</taxon>
        <taxon>Adustoporiaceae</taxon>
        <taxon>Rhodonia</taxon>
    </lineage>
</organism>
<evidence type="ECO:0000313" key="1">
    <source>
        <dbReference type="EMBL" id="OSX63694.1"/>
    </source>
</evidence>
<sequence length="107" mass="12239">ESNRLLKLPHPDHLESLEPCPAQVYKYHAFTEDEHPYSCTSMGCAIPPSVMTAPSSYRSLRWHEPSANRPMMICRASQKFGKRTFHCQHVLQDLLPHNVVTHSDSII</sequence>
<proteinExistence type="predicted"/>
<dbReference type="Proteomes" id="UP000194127">
    <property type="component" value="Unassembled WGS sequence"/>
</dbReference>
<protein>
    <submittedName>
        <fullName evidence="1">Uncharacterized protein</fullName>
    </submittedName>
</protein>
<dbReference type="GeneID" id="36329946"/>